<keyword evidence="2" id="KW-1185">Reference proteome</keyword>
<reference evidence="1 2" key="1">
    <citation type="journal article" date="2019" name="ISME J.">
        <title>Genome analyses of uncultured TG2/ZB3 bacteria in 'Margulisbacteria' specifically attached to ectosymbiotic spirochetes of protists in the termite gut.</title>
        <authorList>
            <person name="Utami Y.D."/>
            <person name="Kuwahara H."/>
            <person name="Igai K."/>
            <person name="Murakami T."/>
            <person name="Sugaya K."/>
            <person name="Morikawa T."/>
            <person name="Nagura Y."/>
            <person name="Yuki M."/>
            <person name="Deevong P."/>
            <person name="Inoue T."/>
            <person name="Kihara K."/>
            <person name="Lo N."/>
            <person name="Yamada A."/>
            <person name="Ohkuma M."/>
            <person name="Hongoh Y."/>
        </authorList>
    </citation>
    <scope>NUCLEOTIDE SEQUENCE [LARGE SCALE GENOMIC DNA]</scope>
    <source>
        <strain evidence="1">NkOx7-02</strain>
    </source>
</reference>
<organism evidence="1 2">
    <name type="scientific">Candidatus Termititenax persephonae</name>
    <dbReference type="NCBI Taxonomy" id="2218525"/>
    <lineage>
        <taxon>Bacteria</taxon>
        <taxon>Bacillati</taxon>
        <taxon>Candidatus Margulisiibacteriota</taxon>
        <taxon>Candidatus Termititenacia</taxon>
        <taxon>Candidatus Termititenacales</taxon>
        <taxon>Candidatus Termititenacaceae</taxon>
        <taxon>Candidatus Termititenax</taxon>
    </lineage>
</organism>
<sequence>MKRGFAYLAVLLILGSLLLAAAFFTLTLTRWRKTADLDLARIQAQEMAESAALYYYEKQPLITWHTDKKIKVTSAALLELAGFDYVFADAGFRLVGVGDDIYFVGYAGHLPRPKAERVLSSKQGGETRPWYE</sequence>
<evidence type="ECO:0000313" key="2">
    <source>
        <dbReference type="Proteomes" id="UP000275925"/>
    </source>
</evidence>
<protein>
    <submittedName>
        <fullName evidence="1">Uncharacterized protein</fullName>
    </submittedName>
</protein>
<gene>
    <name evidence="1" type="ORF">NO2_0264</name>
</gene>
<dbReference type="Proteomes" id="UP000275925">
    <property type="component" value="Unassembled WGS sequence"/>
</dbReference>
<dbReference type="AlphaFoldDB" id="A0A388TF04"/>
<accession>A0A388TF04</accession>
<name>A0A388TF04_9BACT</name>
<dbReference type="EMBL" id="BGZO01000004">
    <property type="protein sequence ID" value="GBR75607.1"/>
    <property type="molecule type" value="Genomic_DNA"/>
</dbReference>
<evidence type="ECO:0000313" key="1">
    <source>
        <dbReference type="EMBL" id="GBR75607.1"/>
    </source>
</evidence>
<proteinExistence type="predicted"/>
<comment type="caution">
    <text evidence="1">The sequence shown here is derived from an EMBL/GenBank/DDBJ whole genome shotgun (WGS) entry which is preliminary data.</text>
</comment>